<dbReference type="RefSeq" id="WP_165112913.1">
    <property type="nucleotide sequence ID" value="NZ_JAALAA010000021.1"/>
</dbReference>
<evidence type="ECO:0000256" key="6">
    <source>
        <dbReference type="ARBA" id="ARBA00023136"/>
    </source>
</evidence>
<keyword evidence="3" id="KW-1003">Cell membrane</keyword>
<dbReference type="InterPro" id="IPR036259">
    <property type="entry name" value="MFS_trans_sf"/>
</dbReference>
<evidence type="ECO:0000313" key="9">
    <source>
        <dbReference type="Proteomes" id="UP000483261"/>
    </source>
</evidence>
<dbReference type="Pfam" id="PF07690">
    <property type="entry name" value="MFS_1"/>
    <property type="match status" value="1"/>
</dbReference>
<comment type="subcellular location">
    <subcellularLocation>
        <location evidence="1">Cell membrane</location>
        <topology evidence="1">Multi-pass membrane protein</topology>
    </subcellularLocation>
</comment>
<accession>A0A6M1RCH7</accession>
<dbReference type="SUPFAM" id="SSF103473">
    <property type="entry name" value="MFS general substrate transporter"/>
    <property type="match status" value="1"/>
</dbReference>
<evidence type="ECO:0000256" key="7">
    <source>
        <dbReference type="SAM" id="Phobius"/>
    </source>
</evidence>
<keyword evidence="5 7" id="KW-1133">Transmembrane helix</keyword>
<feature type="transmembrane region" description="Helical" evidence="7">
    <location>
        <begin position="383"/>
        <end position="403"/>
    </location>
</feature>
<feature type="transmembrane region" description="Helical" evidence="7">
    <location>
        <begin position="260"/>
        <end position="282"/>
    </location>
</feature>
<dbReference type="GO" id="GO:0022857">
    <property type="term" value="F:transmembrane transporter activity"/>
    <property type="evidence" value="ECO:0007669"/>
    <property type="project" value="InterPro"/>
</dbReference>
<feature type="transmembrane region" description="Helical" evidence="7">
    <location>
        <begin position="173"/>
        <end position="192"/>
    </location>
</feature>
<protein>
    <submittedName>
        <fullName evidence="8">MFS transporter</fullName>
    </submittedName>
</protein>
<feature type="transmembrane region" description="Helical" evidence="7">
    <location>
        <begin position="294"/>
        <end position="322"/>
    </location>
</feature>
<gene>
    <name evidence="8" type="ORF">G5C66_21230</name>
</gene>
<evidence type="ECO:0000256" key="4">
    <source>
        <dbReference type="ARBA" id="ARBA00022692"/>
    </source>
</evidence>
<dbReference type="InterPro" id="IPR011701">
    <property type="entry name" value="MFS"/>
</dbReference>
<organism evidence="8 9">
    <name type="scientific">Nocardioides turkmenicus</name>
    <dbReference type="NCBI Taxonomy" id="2711220"/>
    <lineage>
        <taxon>Bacteria</taxon>
        <taxon>Bacillati</taxon>
        <taxon>Actinomycetota</taxon>
        <taxon>Actinomycetes</taxon>
        <taxon>Propionibacteriales</taxon>
        <taxon>Nocardioidaceae</taxon>
        <taxon>Nocardioides</taxon>
    </lineage>
</organism>
<dbReference type="Proteomes" id="UP000483261">
    <property type="component" value="Unassembled WGS sequence"/>
</dbReference>
<reference evidence="8 9" key="1">
    <citation type="submission" date="2020-02" db="EMBL/GenBank/DDBJ databases">
        <title>Whole-genome analyses of novel actinobacteria.</title>
        <authorList>
            <person name="Sahin N."/>
        </authorList>
    </citation>
    <scope>NUCLEOTIDE SEQUENCE [LARGE SCALE GENOMIC DNA]</scope>
    <source>
        <strain evidence="8 9">KC13</strain>
    </source>
</reference>
<dbReference type="GO" id="GO:0005886">
    <property type="term" value="C:plasma membrane"/>
    <property type="evidence" value="ECO:0007669"/>
    <property type="project" value="UniProtKB-SubCell"/>
</dbReference>
<dbReference type="PANTHER" id="PTHR23517:SF2">
    <property type="entry name" value="MULTIDRUG RESISTANCE PROTEIN MDTH"/>
    <property type="match status" value="1"/>
</dbReference>
<keyword evidence="6 7" id="KW-0472">Membrane</keyword>
<feature type="transmembrane region" description="Helical" evidence="7">
    <location>
        <begin position="222"/>
        <end position="248"/>
    </location>
</feature>
<proteinExistence type="predicted"/>
<evidence type="ECO:0000256" key="1">
    <source>
        <dbReference type="ARBA" id="ARBA00004651"/>
    </source>
</evidence>
<evidence type="ECO:0000256" key="2">
    <source>
        <dbReference type="ARBA" id="ARBA00022448"/>
    </source>
</evidence>
<feature type="transmembrane region" description="Helical" evidence="7">
    <location>
        <begin position="21"/>
        <end position="44"/>
    </location>
</feature>
<evidence type="ECO:0000256" key="5">
    <source>
        <dbReference type="ARBA" id="ARBA00022989"/>
    </source>
</evidence>
<feature type="transmembrane region" description="Helical" evidence="7">
    <location>
        <begin position="50"/>
        <end position="71"/>
    </location>
</feature>
<dbReference type="PANTHER" id="PTHR23517">
    <property type="entry name" value="RESISTANCE PROTEIN MDTM, PUTATIVE-RELATED-RELATED"/>
    <property type="match status" value="1"/>
</dbReference>
<evidence type="ECO:0000313" key="8">
    <source>
        <dbReference type="EMBL" id="NGN95248.1"/>
    </source>
</evidence>
<evidence type="ECO:0000256" key="3">
    <source>
        <dbReference type="ARBA" id="ARBA00022475"/>
    </source>
</evidence>
<sequence length="421" mass="44779">MSPHFIRLRDKVLSDDPLIRAMSYQSVLSAFAEGTFLTGSAVFFTQIVGLSAAQVGLGLTIAGVATFLFAVPLGRLADRLGTRFSWIAGAVLQALLFAAWVLVGNFAAYVAVEVLLALASSWQRSGRDAYRISVFPAATRVRGFAYMRAARNVGYTLGALASGLALAADSNTLIKAVPLMTAVVLLVNAYWISRLPRLSTPAPAAETKKDVRDRLGALRNRAFLATTFFDGVLGTHQVLLNVVIPLWLVQETDAPRVLLAWLFGTNTVMAVGLQVIAARGVTDVATSLRAERRGALCFLASCAIIAVAHDTVGLLTIALVWIGHVTVTGAELFQSAGEWGLVADLSDPERRGDYQGAAQVGYTLGTVWAPAAYTFLAMELGHLGWAIIAGIIVIATVAVHPSARAAERCLARQRRPVPAPA</sequence>
<dbReference type="EMBL" id="JAALAA010000021">
    <property type="protein sequence ID" value="NGN95248.1"/>
    <property type="molecule type" value="Genomic_DNA"/>
</dbReference>
<keyword evidence="9" id="KW-1185">Reference proteome</keyword>
<dbReference type="Gene3D" id="1.20.1250.20">
    <property type="entry name" value="MFS general substrate transporter like domains"/>
    <property type="match status" value="1"/>
</dbReference>
<keyword evidence="2" id="KW-0813">Transport</keyword>
<comment type="caution">
    <text evidence="8">The sequence shown here is derived from an EMBL/GenBank/DDBJ whole genome shotgun (WGS) entry which is preliminary data.</text>
</comment>
<dbReference type="InterPro" id="IPR050171">
    <property type="entry name" value="MFS_Transporters"/>
</dbReference>
<name>A0A6M1RCH7_9ACTN</name>
<dbReference type="AlphaFoldDB" id="A0A6M1RCH7"/>
<keyword evidence="4 7" id="KW-0812">Transmembrane</keyword>